<dbReference type="Proteomes" id="UP000070700">
    <property type="component" value="Unassembled WGS sequence"/>
</dbReference>
<dbReference type="RefSeq" id="XP_018073969.1">
    <property type="nucleotide sequence ID" value="XM_018211679.1"/>
</dbReference>
<evidence type="ECO:0000313" key="2">
    <source>
        <dbReference type="Proteomes" id="UP000070700"/>
    </source>
</evidence>
<sequence>MQATFEEQNNLVNPKVIRVSTNRRNLFYIVQRATRLGTLLEEGARRARDAWENSRLLDRARDKIILYVRIKEDAATLAELLCCSQYIADVGTAEQKEELLRTWLASSDQPYIVATSALSAGF</sequence>
<accession>A0A194XHK7</accession>
<gene>
    <name evidence="1" type="ORF">LY89DRAFT_640751</name>
</gene>
<dbReference type="STRING" id="149040.A0A194XHK7"/>
<dbReference type="InParanoid" id="A0A194XHK7"/>
<dbReference type="KEGG" id="psco:LY89DRAFT_640751"/>
<dbReference type="AlphaFoldDB" id="A0A194XHK7"/>
<name>A0A194XHK7_MOLSC</name>
<organism evidence="1 2">
    <name type="scientific">Mollisia scopiformis</name>
    <name type="common">Conifer needle endophyte fungus</name>
    <name type="synonym">Phialocephala scopiformis</name>
    <dbReference type="NCBI Taxonomy" id="149040"/>
    <lineage>
        <taxon>Eukaryota</taxon>
        <taxon>Fungi</taxon>
        <taxon>Dikarya</taxon>
        <taxon>Ascomycota</taxon>
        <taxon>Pezizomycotina</taxon>
        <taxon>Leotiomycetes</taxon>
        <taxon>Helotiales</taxon>
        <taxon>Mollisiaceae</taxon>
        <taxon>Mollisia</taxon>
    </lineage>
</organism>
<reference evidence="1 2" key="1">
    <citation type="submission" date="2015-10" db="EMBL/GenBank/DDBJ databases">
        <title>Full genome of DAOMC 229536 Phialocephala scopiformis, a fungal endophyte of spruce producing the potent anti-insectan compound rugulosin.</title>
        <authorList>
            <consortium name="DOE Joint Genome Institute"/>
            <person name="Walker A.K."/>
            <person name="Frasz S.L."/>
            <person name="Seifert K.A."/>
            <person name="Miller J.D."/>
            <person name="Mondo S.J."/>
            <person name="Labutti K."/>
            <person name="Lipzen A."/>
            <person name="Dockter R."/>
            <person name="Kennedy M."/>
            <person name="Grigoriev I.V."/>
            <person name="Spatafora J.W."/>
        </authorList>
    </citation>
    <scope>NUCLEOTIDE SEQUENCE [LARGE SCALE GENOMIC DNA]</scope>
    <source>
        <strain evidence="1 2">CBS 120377</strain>
    </source>
</reference>
<evidence type="ECO:0000313" key="1">
    <source>
        <dbReference type="EMBL" id="KUJ19614.1"/>
    </source>
</evidence>
<feature type="non-terminal residue" evidence="1">
    <location>
        <position position="122"/>
    </location>
</feature>
<dbReference type="GeneID" id="28821405"/>
<dbReference type="OrthoDB" id="3539378at2759"/>
<dbReference type="EMBL" id="KQ947410">
    <property type="protein sequence ID" value="KUJ19614.1"/>
    <property type="molecule type" value="Genomic_DNA"/>
</dbReference>
<proteinExistence type="predicted"/>
<keyword evidence="2" id="KW-1185">Reference proteome</keyword>
<protein>
    <submittedName>
        <fullName evidence="1">Uncharacterized protein</fullName>
    </submittedName>
</protein>